<comment type="subcellular location">
    <subcellularLocation>
        <location evidence="1">Golgi apparatus</location>
    </subcellularLocation>
</comment>
<evidence type="ECO:0000259" key="4">
    <source>
        <dbReference type="Pfam" id="PF26251"/>
    </source>
</evidence>
<evidence type="ECO:0000256" key="1">
    <source>
        <dbReference type="ARBA" id="ARBA00004555"/>
    </source>
</evidence>
<evidence type="ECO:0008006" key="10">
    <source>
        <dbReference type="Google" id="ProtNLM"/>
    </source>
</evidence>
<sequence length="1163" mass="131455">MDTVSFVSPARVRTLLVPIGSLEREQFQRYVRDIEVSSEVRLVDVTRTRTRTFNPQGFPDGRVLYDFTTSLDSQETLFLQDFEPYRKTFVVIGLASSLEEPQEALESLKRLYKSSVVHCIVVFDKKPEFEHESVIFNATNTETVICDITRLFLDGLTGYLASFQHITLRSPGTLGGNERAKTPVVKSKRISSGSSIGFSLSSDPANSKISIKSSNERRQARIKGRQQKILGNLLLIAGKYSDALKEFQEALILLKSGYDYLWIASTLEGIAVSIVMLCYLDLPYQLGPALNSALHSSAQPLHTLSSPSSTPNSSPRSSMAIGSLDLERFTTTELIYQILCKMIYYFESSQSDPEDYVPDLVYCESILRFLKLMTVVNFAGGLNTLCLHHMIKGRPLSIHSDIPHTYDKMDMVRISNKVMSVQFKSMDILSQTRIFGSLSALYGDMGLPRKRNFMLRTLFVCLIPQLKAQPGSSTDYDLTDIFNVLMSVYGVDRQSEANIESAHAPRWIQIVKSTLKLCSAISAELSDVECVIKFKSLMLTRFADSLTDNEQAKLLADIERLSKEHDIQVYYPDPFVLRSINLVKLSNPPMKQKTAVKENSTDPVLYNPYLQTAIIDKSYVVQGEFTEFLVEIQNPFAFAISINEIKIPGLEIFKNHFTIQPKTIGKINVLTKPLTPGKLVIDSAEIRISEFSIQRFKICKAEKAANPPKLKHQETTNKDILNTFYKNMVSNNVDGRAETSQIELHVITAQPNLQLTSHIEPLMLLEGGKQIVEVKLKNHSDISVNILKFSIWDSTINPLSKLLESRDKLATDLYEYEYFLYKRSVNIISKIDEIQPNEEVPLLLEVVGKRGAVKVKLALEYGHSDDSGLQFTRCLDIPVPITVQQSTDLADCDVIPLSESIGSSEVPIWQYVNEKGGAVSDYVLFFVDIRNVSNKPINIDVQYKDYKVSDNIVPMDTKRLTIPMKRIDIDYENLKPIPLKHSRFTRSRISKNEEQFQKESFWYREELLRDLKGTWSIGEITGDIEFRGIRLTQKMLTVMRVEKVNVSIDIEGEVARTGRFRHLTPGEFFTVNVTIENKTERALKGTLRNIPTTSTYGSIEKKILYNGILQMPLDEDIAPGTSVTHSMGAVLLESGEYEWGAVFDELGNELQHVSRIPLYIKAT</sequence>
<evidence type="ECO:0000313" key="9">
    <source>
        <dbReference type="Proteomes" id="UP000038830"/>
    </source>
</evidence>
<dbReference type="PANTHER" id="PTHR21512:SF5">
    <property type="entry name" value="TRAFFICKING PROTEIN PARTICLE COMPLEX SUBUNIT 9"/>
    <property type="match status" value="1"/>
</dbReference>
<dbReference type="Pfam" id="PF26251">
    <property type="entry name" value="TPR_TRAPPC9-Trs120"/>
    <property type="match status" value="1"/>
</dbReference>
<feature type="domain" description="Trs120/TRAPPC9 third Ig-like" evidence="6">
    <location>
        <begin position="888"/>
        <end position="1039"/>
    </location>
</feature>
<dbReference type="InterPro" id="IPR058564">
    <property type="entry name" value="TPR_TRAPPC9_Trs120"/>
</dbReference>
<evidence type="ECO:0000259" key="7">
    <source>
        <dbReference type="Pfam" id="PF26283"/>
    </source>
</evidence>
<feature type="domain" description="Trs120/TRAPPC9 fourth Ig-like" evidence="7">
    <location>
        <begin position="1048"/>
        <end position="1162"/>
    </location>
</feature>
<dbReference type="AlphaFoldDB" id="A0A0H5C9A7"/>
<gene>
    <name evidence="8" type="ORF">BN1211_5518</name>
</gene>
<name>A0A0H5C9A7_CYBJN</name>
<dbReference type="InterPro" id="IPR013935">
    <property type="entry name" value="Trs120_TRAPPC9"/>
</dbReference>
<organism evidence="8 9">
    <name type="scientific">Cyberlindnera jadinii (strain ATCC 18201 / CBS 1600 / BCRC 20928 / JCM 3617 / NBRC 0987 / NRRL Y-1542)</name>
    <name type="common">Torula yeast</name>
    <name type="synonym">Candida utilis</name>
    <dbReference type="NCBI Taxonomy" id="983966"/>
    <lineage>
        <taxon>Eukaryota</taxon>
        <taxon>Fungi</taxon>
        <taxon>Dikarya</taxon>
        <taxon>Ascomycota</taxon>
        <taxon>Saccharomycotina</taxon>
        <taxon>Saccharomycetes</taxon>
        <taxon>Phaffomycetales</taxon>
        <taxon>Phaffomycetaceae</taxon>
        <taxon>Cyberlindnera</taxon>
    </lineage>
</organism>
<feature type="domain" description="Trs120/TRAPPC9 first Ig-like" evidence="5">
    <location>
        <begin position="592"/>
        <end position="748"/>
    </location>
</feature>
<dbReference type="InterPro" id="IPR058563">
    <property type="entry name" value="Trs120_TRAPPC9_N"/>
</dbReference>
<dbReference type="PANTHER" id="PTHR21512">
    <property type="entry name" value="TRAFFICKING PROTEIN PARTICLE COMPLEX SUBUNIT 9"/>
    <property type="match status" value="1"/>
</dbReference>
<dbReference type="Proteomes" id="UP000038830">
    <property type="component" value="Unassembled WGS sequence"/>
</dbReference>
<dbReference type="Pfam" id="PF26254">
    <property type="entry name" value="Ig_TRAPPC9-Trs120_1st"/>
    <property type="match status" value="1"/>
</dbReference>
<dbReference type="Pfam" id="PF26283">
    <property type="entry name" value="Ig_TRAPPC9-Trs120_4th"/>
    <property type="match status" value="1"/>
</dbReference>
<dbReference type="InterPro" id="IPR058565">
    <property type="entry name" value="Ig_TRAPPC9_Trs120_1st"/>
</dbReference>
<keyword evidence="2" id="KW-0333">Golgi apparatus</keyword>
<feature type="domain" description="Trs120/TRAPPC9 TPR region" evidence="4">
    <location>
        <begin position="332"/>
        <end position="564"/>
    </location>
</feature>
<evidence type="ECO:0000259" key="3">
    <source>
        <dbReference type="Pfam" id="PF08626"/>
    </source>
</evidence>
<dbReference type="InterPro" id="IPR058567">
    <property type="entry name" value="Ig_TRAPPC9_Trs120_3rd"/>
</dbReference>
<evidence type="ECO:0000259" key="5">
    <source>
        <dbReference type="Pfam" id="PF26254"/>
    </source>
</evidence>
<evidence type="ECO:0000256" key="2">
    <source>
        <dbReference type="ARBA" id="ARBA00023034"/>
    </source>
</evidence>
<proteinExistence type="predicted"/>
<dbReference type="Pfam" id="PF08626">
    <property type="entry name" value="TRAPPC9-Trs120"/>
    <property type="match status" value="1"/>
</dbReference>
<accession>A0A0H5C9A7</accession>
<evidence type="ECO:0000259" key="6">
    <source>
        <dbReference type="Pfam" id="PF26282"/>
    </source>
</evidence>
<dbReference type="GO" id="GO:0005802">
    <property type="term" value="C:trans-Golgi network"/>
    <property type="evidence" value="ECO:0007669"/>
    <property type="project" value="TreeGrafter"/>
</dbReference>
<feature type="domain" description="Trs120/TRAPPC9 N-terminal" evidence="3">
    <location>
        <begin position="4"/>
        <end position="287"/>
    </location>
</feature>
<dbReference type="Pfam" id="PF26282">
    <property type="entry name" value="Ig_TRAPPC9-Trs120_3rd"/>
    <property type="match status" value="1"/>
</dbReference>
<dbReference type="Pfam" id="PF26280">
    <property type="entry name" value="Ig_TRAPPC9-Trs120_2nd"/>
    <property type="match status" value="1"/>
</dbReference>
<protein>
    <recommendedName>
        <fullName evidence="10">Trs120-domain-containing protein</fullName>
    </recommendedName>
</protein>
<dbReference type="EMBL" id="CDQK01000006">
    <property type="protein sequence ID" value="CEP24642.1"/>
    <property type="molecule type" value="Genomic_DNA"/>
</dbReference>
<evidence type="ECO:0000313" key="8">
    <source>
        <dbReference type="EMBL" id="CEP24642.1"/>
    </source>
</evidence>
<reference evidence="9" key="1">
    <citation type="journal article" date="2015" name="J. Biotechnol.">
        <title>The structure of the Cyberlindnera jadinii genome and its relation to Candida utilis analyzed by the occurrence of single nucleotide polymorphisms.</title>
        <authorList>
            <person name="Rupp O."/>
            <person name="Brinkrolf K."/>
            <person name="Buerth C."/>
            <person name="Kunigo M."/>
            <person name="Schneider J."/>
            <person name="Jaenicke S."/>
            <person name="Goesmann A."/>
            <person name="Puehler A."/>
            <person name="Jaeger K.-E."/>
            <person name="Ernst J.F."/>
        </authorList>
    </citation>
    <scope>NUCLEOTIDE SEQUENCE [LARGE SCALE GENOMIC DNA]</scope>
    <source>
        <strain evidence="9">ATCC 18201 / CBS 1600 / BCRC 20928 / JCM 3617 / NBRC 0987 / NRRL Y-1542</strain>
    </source>
</reference>
<dbReference type="InterPro" id="IPR058568">
    <property type="entry name" value="Ig_TRAPPC9_Trs120_4th"/>
</dbReference>